<dbReference type="AlphaFoldDB" id="A0A4V2ZZA1"/>
<dbReference type="InterPro" id="IPR050833">
    <property type="entry name" value="Poly_Biosynth_Transport"/>
</dbReference>
<feature type="transmembrane region" description="Helical" evidence="6">
    <location>
        <begin position="74"/>
        <end position="93"/>
    </location>
</feature>
<feature type="transmembrane region" description="Helical" evidence="6">
    <location>
        <begin position="427"/>
        <end position="449"/>
    </location>
</feature>
<feature type="transmembrane region" description="Helical" evidence="6">
    <location>
        <begin position="461"/>
        <end position="483"/>
    </location>
</feature>
<sequence>METLPDYKQCFSIHGRESLDFAEAELTALTIGGKYGRTKNLMIKQALHLTIGNLVSRCVFAFLTIALAKIVNPSSYGAFSYAIAITTISSYFCELGIQNTYLRDVSGSKPLWSCYTITSLYMRFLLYFPVCAVAYTLFPYLVDSKVTLRCVELMFAPGVLGLTLTNWITGALLSQSRIEQLALTRIKAAGAQVVLVGGCAFMPITENSRIEVVALGYGIGLLVGGLFGIKVVPLKKFSISAKRFRHFSWRLLRGLQGYVVSGWFYMLAPSLGVLILERSATLAVVGTFSLAARVPQFMYTIPGAAGQSFYPKLFEAFRNRDWKSYNFFFTKEAKLLLPIGLFLALAILISAPVISRVVGHSPNAPYQEEFKKALLIGAGIIFIQSLSIPLGHALETTGRAGHRTLGQGIALSIAIVLFAALGRKFGAVGAMVAAVITEGILYIGWLTLLIFSDRRAQVSQLLIPSMVGALFVVFSGIGMWRLYVGT</sequence>
<name>A0A4V2ZZA1_9BURK</name>
<proteinExistence type="predicted"/>
<evidence type="ECO:0000256" key="3">
    <source>
        <dbReference type="ARBA" id="ARBA00022692"/>
    </source>
</evidence>
<keyword evidence="4 6" id="KW-1133">Transmembrane helix</keyword>
<comment type="caution">
    <text evidence="7">The sequence shown here is derived from an EMBL/GenBank/DDBJ whole genome shotgun (WGS) entry which is preliminary data.</text>
</comment>
<keyword evidence="5 6" id="KW-0472">Membrane</keyword>
<feature type="transmembrane region" description="Helical" evidence="6">
    <location>
        <begin position="404"/>
        <end position="421"/>
    </location>
</feature>
<feature type="transmembrane region" description="Helical" evidence="6">
    <location>
        <begin position="374"/>
        <end position="392"/>
    </location>
</feature>
<evidence type="ECO:0000256" key="5">
    <source>
        <dbReference type="ARBA" id="ARBA00023136"/>
    </source>
</evidence>
<evidence type="ECO:0000256" key="2">
    <source>
        <dbReference type="ARBA" id="ARBA00022475"/>
    </source>
</evidence>
<evidence type="ECO:0000256" key="1">
    <source>
        <dbReference type="ARBA" id="ARBA00004651"/>
    </source>
</evidence>
<evidence type="ECO:0000313" key="8">
    <source>
        <dbReference type="Proteomes" id="UP000295722"/>
    </source>
</evidence>
<dbReference type="GO" id="GO:0005886">
    <property type="term" value="C:plasma membrane"/>
    <property type="evidence" value="ECO:0007669"/>
    <property type="project" value="UniProtKB-SubCell"/>
</dbReference>
<organism evidence="7 8">
    <name type="scientific">Paraburkholderia silviterrae</name>
    <dbReference type="NCBI Taxonomy" id="2528715"/>
    <lineage>
        <taxon>Bacteria</taxon>
        <taxon>Pseudomonadati</taxon>
        <taxon>Pseudomonadota</taxon>
        <taxon>Betaproteobacteria</taxon>
        <taxon>Burkholderiales</taxon>
        <taxon>Burkholderiaceae</taxon>
        <taxon>Paraburkholderia</taxon>
    </lineage>
</organism>
<feature type="transmembrane region" description="Helical" evidence="6">
    <location>
        <begin position="335"/>
        <end position="354"/>
    </location>
</feature>
<feature type="transmembrane region" description="Helical" evidence="6">
    <location>
        <begin position="124"/>
        <end position="142"/>
    </location>
</feature>
<evidence type="ECO:0000313" key="7">
    <source>
        <dbReference type="EMBL" id="TDG24431.1"/>
    </source>
</evidence>
<feature type="transmembrane region" description="Helical" evidence="6">
    <location>
        <begin position="255"/>
        <end position="276"/>
    </location>
</feature>
<evidence type="ECO:0008006" key="9">
    <source>
        <dbReference type="Google" id="ProtNLM"/>
    </source>
</evidence>
<dbReference type="RefSeq" id="WP_133194279.1">
    <property type="nucleotide sequence ID" value="NZ_JBHUCW010000006.1"/>
</dbReference>
<reference evidence="7 8" key="1">
    <citation type="submission" date="2019-03" db="EMBL/GenBank/DDBJ databases">
        <title>Paraburkholderia sp. 4M-K11, isolated from subtropical forest soil.</title>
        <authorList>
            <person name="Gao Z.-H."/>
            <person name="Qiu L.-H."/>
        </authorList>
    </citation>
    <scope>NUCLEOTIDE SEQUENCE [LARGE SCALE GENOMIC DNA]</scope>
    <source>
        <strain evidence="7 8">4M-K11</strain>
    </source>
</reference>
<accession>A0A4V2ZZA1</accession>
<feature type="transmembrane region" description="Helical" evidence="6">
    <location>
        <begin position="154"/>
        <end position="174"/>
    </location>
</feature>
<evidence type="ECO:0000256" key="6">
    <source>
        <dbReference type="SAM" id="Phobius"/>
    </source>
</evidence>
<dbReference type="Proteomes" id="UP000295722">
    <property type="component" value="Unassembled WGS sequence"/>
</dbReference>
<dbReference type="PANTHER" id="PTHR30250:SF11">
    <property type="entry name" value="O-ANTIGEN TRANSPORTER-RELATED"/>
    <property type="match status" value="1"/>
</dbReference>
<comment type="subcellular location">
    <subcellularLocation>
        <location evidence="1">Cell membrane</location>
        <topology evidence="1">Multi-pass membrane protein</topology>
    </subcellularLocation>
</comment>
<feature type="transmembrane region" description="Helical" evidence="6">
    <location>
        <begin position="46"/>
        <end position="68"/>
    </location>
</feature>
<feature type="transmembrane region" description="Helical" evidence="6">
    <location>
        <begin position="210"/>
        <end position="234"/>
    </location>
</feature>
<keyword evidence="8" id="KW-1185">Reference proteome</keyword>
<dbReference type="EMBL" id="SMRP01000003">
    <property type="protein sequence ID" value="TDG24431.1"/>
    <property type="molecule type" value="Genomic_DNA"/>
</dbReference>
<protein>
    <recommendedName>
        <fullName evidence="9">O-antigen/teichoic acid export membrane protein</fullName>
    </recommendedName>
</protein>
<keyword evidence="3 6" id="KW-0812">Transmembrane</keyword>
<keyword evidence="2" id="KW-1003">Cell membrane</keyword>
<dbReference type="OrthoDB" id="9089519at2"/>
<dbReference type="PANTHER" id="PTHR30250">
    <property type="entry name" value="PST FAMILY PREDICTED COLANIC ACID TRANSPORTER"/>
    <property type="match status" value="1"/>
</dbReference>
<gene>
    <name evidence="7" type="ORF">EYW47_07650</name>
</gene>
<evidence type="ECO:0000256" key="4">
    <source>
        <dbReference type="ARBA" id="ARBA00022989"/>
    </source>
</evidence>